<organism evidence="2 3">
    <name type="scientific">Symbiodinium natans</name>
    <dbReference type="NCBI Taxonomy" id="878477"/>
    <lineage>
        <taxon>Eukaryota</taxon>
        <taxon>Sar</taxon>
        <taxon>Alveolata</taxon>
        <taxon>Dinophyceae</taxon>
        <taxon>Suessiales</taxon>
        <taxon>Symbiodiniaceae</taxon>
        <taxon>Symbiodinium</taxon>
    </lineage>
</organism>
<sequence>MANASKHIKAPDPLARLPDPIQQRILEAGGLMDGPLPSIARSTHQRPAAPSSTQQHSAAPADLDAASCAISVANIEEHAPQGKAEGKLEETKVASGGIERDQERTLHRYTIGRRASWQT</sequence>
<reference evidence="2" key="1">
    <citation type="submission" date="2021-02" db="EMBL/GenBank/DDBJ databases">
        <authorList>
            <person name="Dougan E. K."/>
            <person name="Rhodes N."/>
            <person name="Thang M."/>
            <person name="Chan C."/>
        </authorList>
    </citation>
    <scope>NUCLEOTIDE SEQUENCE</scope>
</reference>
<accession>A0A812I9H4</accession>
<evidence type="ECO:0000313" key="3">
    <source>
        <dbReference type="Proteomes" id="UP000604046"/>
    </source>
</evidence>
<dbReference type="EMBL" id="CAJNDS010000200">
    <property type="protein sequence ID" value="CAE7026402.1"/>
    <property type="molecule type" value="Genomic_DNA"/>
</dbReference>
<dbReference type="AlphaFoldDB" id="A0A812I9H4"/>
<dbReference type="Proteomes" id="UP000604046">
    <property type="component" value="Unassembled WGS sequence"/>
</dbReference>
<evidence type="ECO:0000256" key="1">
    <source>
        <dbReference type="SAM" id="MobiDB-lite"/>
    </source>
</evidence>
<comment type="caution">
    <text evidence="2">The sequence shown here is derived from an EMBL/GenBank/DDBJ whole genome shotgun (WGS) entry which is preliminary data.</text>
</comment>
<gene>
    <name evidence="2" type="ORF">SNAT2548_LOCUS3257</name>
</gene>
<feature type="region of interest" description="Disordered" evidence="1">
    <location>
        <begin position="27"/>
        <end position="62"/>
    </location>
</feature>
<evidence type="ECO:0000313" key="2">
    <source>
        <dbReference type="EMBL" id="CAE7026402.1"/>
    </source>
</evidence>
<proteinExistence type="predicted"/>
<feature type="region of interest" description="Disordered" evidence="1">
    <location>
        <begin position="80"/>
        <end position="101"/>
    </location>
</feature>
<name>A0A812I9H4_9DINO</name>
<protein>
    <submittedName>
        <fullName evidence="2">Uncharacterized protein</fullName>
    </submittedName>
</protein>
<feature type="region of interest" description="Disordered" evidence="1">
    <location>
        <begin position="1"/>
        <end position="20"/>
    </location>
</feature>
<keyword evidence="3" id="KW-1185">Reference proteome</keyword>